<feature type="domain" description="Cation efflux protein cytoplasmic" evidence="11">
    <location>
        <begin position="219"/>
        <end position="285"/>
    </location>
</feature>
<dbReference type="RefSeq" id="WP_155135564.1">
    <property type="nucleotide sequence ID" value="NZ_BMGZ01000001.1"/>
</dbReference>
<evidence type="ECO:0000256" key="1">
    <source>
        <dbReference type="ARBA" id="ARBA00004141"/>
    </source>
</evidence>
<dbReference type="GO" id="GO:0005385">
    <property type="term" value="F:zinc ion transmembrane transporter activity"/>
    <property type="evidence" value="ECO:0007669"/>
    <property type="project" value="TreeGrafter"/>
</dbReference>
<keyword evidence="6 9" id="KW-1133">Transmembrane helix</keyword>
<evidence type="ECO:0000313" key="14">
    <source>
        <dbReference type="Proteomes" id="UP000621856"/>
    </source>
</evidence>
<sequence>MTHSHDHIEAGAGDRRVFGAILVNLLLTVAQIIGGIVSGSLALVADAIHNLSDALALVIAFGARRIARKPADARMTFGYGRAETVAALINYTTLIVIGLYLVYEAILRFIEPQGIDGWIVVIIAAIALVVDLLTVLLTYTLSKESINIRAAFLHNLADALGSVGVIIAGTVIIIYDWRLIDPLITLAIAGYILWQSFSEIGQVIRILMLGSPTDIDGPAVIEEMTAVKGVADVHHVHLWQMNERQTAIDAHVLVLSDSEPAQIKTALKSVLASKFGVSHVTLEIEWRGEHEGDLSVFGSEN</sequence>
<feature type="transmembrane region" description="Helical" evidence="9">
    <location>
        <begin position="179"/>
        <end position="197"/>
    </location>
</feature>
<evidence type="ECO:0000256" key="6">
    <source>
        <dbReference type="ARBA" id="ARBA00022989"/>
    </source>
</evidence>
<dbReference type="PANTHER" id="PTHR11562:SF17">
    <property type="entry name" value="RE54080P-RELATED"/>
    <property type="match status" value="1"/>
</dbReference>
<dbReference type="InterPro" id="IPR036837">
    <property type="entry name" value="Cation_efflux_CTD_sf"/>
</dbReference>
<dbReference type="Proteomes" id="UP000818603">
    <property type="component" value="Unassembled WGS sequence"/>
</dbReference>
<evidence type="ECO:0000256" key="4">
    <source>
        <dbReference type="ARBA" id="ARBA00022692"/>
    </source>
</evidence>
<dbReference type="Proteomes" id="UP000621856">
    <property type="component" value="Unassembled WGS sequence"/>
</dbReference>
<evidence type="ECO:0000256" key="9">
    <source>
        <dbReference type="SAM" id="Phobius"/>
    </source>
</evidence>
<comment type="similarity">
    <text evidence="2">Belongs to the cation diffusion facilitator (CDF) transporter (TC 2.A.4) family. SLC30A subfamily.</text>
</comment>
<dbReference type="InterPro" id="IPR027469">
    <property type="entry name" value="Cation_efflux_TMD_sf"/>
</dbReference>
<feature type="domain" description="Cation efflux protein transmembrane" evidence="10">
    <location>
        <begin position="20"/>
        <end position="208"/>
    </location>
</feature>
<comment type="subcellular location">
    <subcellularLocation>
        <location evidence="1">Membrane</location>
        <topology evidence="1">Multi-pass membrane protein</topology>
    </subcellularLocation>
</comment>
<keyword evidence="8 9" id="KW-0472">Membrane</keyword>
<evidence type="ECO:0000313" key="15">
    <source>
        <dbReference type="Proteomes" id="UP000818603"/>
    </source>
</evidence>
<dbReference type="AlphaFoldDB" id="A0A8J3A3M9"/>
<dbReference type="InterPro" id="IPR050681">
    <property type="entry name" value="CDF/SLC30A"/>
</dbReference>
<feature type="transmembrane region" description="Helical" evidence="9">
    <location>
        <begin position="21"/>
        <end position="41"/>
    </location>
</feature>
<dbReference type="PANTHER" id="PTHR11562">
    <property type="entry name" value="CATION EFFLUX PROTEIN/ ZINC TRANSPORTER"/>
    <property type="match status" value="1"/>
</dbReference>
<feature type="transmembrane region" description="Helical" evidence="9">
    <location>
        <begin position="88"/>
        <end position="106"/>
    </location>
</feature>
<evidence type="ECO:0000313" key="13">
    <source>
        <dbReference type="EMBL" id="NHK26288.1"/>
    </source>
</evidence>
<dbReference type="GO" id="GO:0005886">
    <property type="term" value="C:plasma membrane"/>
    <property type="evidence" value="ECO:0007669"/>
    <property type="project" value="TreeGrafter"/>
</dbReference>
<evidence type="ECO:0000259" key="10">
    <source>
        <dbReference type="Pfam" id="PF01545"/>
    </source>
</evidence>
<evidence type="ECO:0000256" key="3">
    <source>
        <dbReference type="ARBA" id="ARBA00022448"/>
    </source>
</evidence>
<dbReference type="InterPro" id="IPR058533">
    <property type="entry name" value="Cation_efflux_TM"/>
</dbReference>
<feature type="transmembrane region" description="Helical" evidence="9">
    <location>
        <begin position="118"/>
        <end position="139"/>
    </location>
</feature>
<reference evidence="12" key="3">
    <citation type="submission" date="2020-09" db="EMBL/GenBank/DDBJ databases">
        <authorList>
            <person name="Sun Q."/>
            <person name="Zhou Y."/>
        </authorList>
    </citation>
    <scope>NUCLEOTIDE SEQUENCE</scope>
    <source>
        <strain evidence="12">CGMCC 1.14984</strain>
    </source>
</reference>
<reference evidence="12" key="1">
    <citation type="journal article" date="2014" name="Int. J. Syst. Evol. Microbiol.">
        <title>Complete genome sequence of Corynebacterium casei LMG S-19264T (=DSM 44701T), isolated from a smear-ripened cheese.</title>
        <authorList>
            <consortium name="US DOE Joint Genome Institute (JGI-PGF)"/>
            <person name="Walter F."/>
            <person name="Albersmeier A."/>
            <person name="Kalinowski J."/>
            <person name="Ruckert C."/>
        </authorList>
    </citation>
    <scope>NUCLEOTIDE SEQUENCE</scope>
    <source>
        <strain evidence="12">CGMCC 1.14984</strain>
    </source>
</reference>
<dbReference type="NCBIfam" id="TIGR01297">
    <property type="entry name" value="CDF"/>
    <property type="match status" value="1"/>
</dbReference>
<dbReference type="EMBL" id="BMGZ01000001">
    <property type="protein sequence ID" value="GGH91875.1"/>
    <property type="molecule type" value="Genomic_DNA"/>
</dbReference>
<dbReference type="SUPFAM" id="SSF160240">
    <property type="entry name" value="Cation efflux protein cytoplasmic domain-like"/>
    <property type="match status" value="1"/>
</dbReference>
<organism evidence="12 14">
    <name type="scientific">Aquisalinus luteolus</name>
    <dbReference type="NCBI Taxonomy" id="1566827"/>
    <lineage>
        <taxon>Bacteria</taxon>
        <taxon>Pseudomonadati</taxon>
        <taxon>Pseudomonadota</taxon>
        <taxon>Alphaproteobacteria</taxon>
        <taxon>Parvularculales</taxon>
        <taxon>Parvularculaceae</taxon>
        <taxon>Aquisalinus</taxon>
    </lineage>
</organism>
<dbReference type="InterPro" id="IPR002524">
    <property type="entry name" value="Cation_efflux"/>
</dbReference>
<evidence type="ECO:0000256" key="8">
    <source>
        <dbReference type="ARBA" id="ARBA00023136"/>
    </source>
</evidence>
<dbReference type="SUPFAM" id="SSF161111">
    <property type="entry name" value="Cation efflux protein transmembrane domain-like"/>
    <property type="match status" value="1"/>
</dbReference>
<keyword evidence="7" id="KW-0406">Ion transport</keyword>
<feature type="transmembrane region" description="Helical" evidence="9">
    <location>
        <begin position="151"/>
        <end position="173"/>
    </location>
</feature>
<dbReference type="Pfam" id="PF16916">
    <property type="entry name" value="ZT_dimer"/>
    <property type="match status" value="1"/>
</dbReference>
<keyword evidence="15" id="KW-1185">Reference proteome</keyword>
<reference evidence="13 15" key="2">
    <citation type="submission" date="2020-02" db="EMBL/GenBank/DDBJ databases">
        <title>Genome sequence of Parvularcula flava strain NH6-79.</title>
        <authorList>
            <person name="Abdul Karim M.H."/>
            <person name="Lam M.Q."/>
            <person name="Chen S.J."/>
            <person name="Yahya A."/>
            <person name="Shahir S."/>
            <person name="Shamsir M.S."/>
            <person name="Chong C.S."/>
        </authorList>
    </citation>
    <scope>NUCLEOTIDE SEQUENCE [LARGE SCALE GENOMIC DNA]</scope>
    <source>
        <strain evidence="13 15">NH6-79</strain>
    </source>
</reference>
<evidence type="ECO:0000256" key="5">
    <source>
        <dbReference type="ARBA" id="ARBA00022906"/>
    </source>
</evidence>
<name>A0A8J3A3M9_9PROT</name>
<dbReference type="EMBL" id="VCJR02000001">
    <property type="protein sequence ID" value="NHK26288.1"/>
    <property type="molecule type" value="Genomic_DNA"/>
</dbReference>
<dbReference type="Pfam" id="PF01545">
    <property type="entry name" value="Cation_efflux"/>
    <property type="match status" value="1"/>
</dbReference>
<dbReference type="Gene3D" id="1.20.1510.10">
    <property type="entry name" value="Cation efflux protein transmembrane domain"/>
    <property type="match status" value="1"/>
</dbReference>
<evidence type="ECO:0000256" key="2">
    <source>
        <dbReference type="ARBA" id="ARBA00008873"/>
    </source>
</evidence>
<accession>A0A8J3A3M9</accession>
<evidence type="ECO:0000313" key="12">
    <source>
        <dbReference type="EMBL" id="GGH91875.1"/>
    </source>
</evidence>
<keyword evidence="4 9" id="KW-0812">Transmembrane</keyword>
<evidence type="ECO:0000259" key="11">
    <source>
        <dbReference type="Pfam" id="PF16916"/>
    </source>
</evidence>
<protein>
    <submittedName>
        <fullName evidence="12">Cation efflux system protein</fullName>
    </submittedName>
    <submittedName>
        <fullName evidence="13">Cation transporter</fullName>
    </submittedName>
</protein>
<keyword evidence="3" id="KW-0813">Transport</keyword>
<gene>
    <name evidence="12" type="primary">czcD</name>
    <name evidence="13" type="ORF">FF098_000030</name>
    <name evidence="12" type="ORF">GCM10011355_00050</name>
</gene>
<dbReference type="InterPro" id="IPR027470">
    <property type="entry name" value="Cation_efflux_CTD"/>
</dbReference>
<proteinExistence type="inferred from homology"/>
<feature type="transmembrane region" description="Helical" evidence="9">
    <location>
        <begin position="47"/>
        <end position="67"/>
    </location>
</feature>
<comment type="caution">
    <text evidence="12">The sequence shown here is derived from an EMBL/GenBank/DDBJ whole genome shotgun (WGS) entry which is preliminary data.</text>
</comment>
<keyword evidence="5" id="KW-0862">Zinc</keyword>
<evidence type="ECO:0000256" key="7">
    <source>
        <dbReference type="ARBA" id="ARBA00023065"/>
    </source>
</evidence>
<keyword evidence="5" id="KW-0864">Zinc transport</keyword>